<name>A0A1D7W466_BREAU</name>
<dbReference type="eggNOG" id="ENOG5030HJA">
    <property type="taxonomic scope" value="Bacteria"/>
</dbReference>
<sequence length="244" mass="26245">MDLTTDSLLLTLAMNHRLHSSLAPDEVSAAFLGDDRDVPLIVADDVIGSSPPTGLLLFTAEAKAAGITHARLALHHPSLPHTTPPVDKADRLRVGRHTAPIVLHSGSHQVGVVLLGAEANVEVIACRDTVFRPVTVGTPAEALRRLRLLVMEGLNLIESIEVPADWREGPWRDWQEELSTSHPISRLIPSVADARAIYAALDIHERMRTVLAPATVAPPAFGDLLSRLHPAAADYIMAVATMKG</sequence>
<evidence type="ECO:0000313" key="2">
    <source>
        <dbReference type="Proteomes" id="UP000094793"/>
    </source>
</evidence>
<dbReference type="KEGG" id="blin:BLSMQ_2123"/>
<dbReference type="AlphaFoldDB" id="A0A1D7W466"/>
<protein>
    <submittedName>
        <fullName evidence="1">Uncharacterized protein</fullName>
    </submittedName>
</protein>
<accession>A0A1D7W466</accession>
<gene>
    <name evidence="1" type="ORF">BLSMQ_2123</name>
</gene>
<dbReference type="PATRIC" id="fig|1703.10.peg.2192"/>
<dbReference type="Proteomes" id="UP000094793">
    <property type="component" value="Chromosome"/>
</dbReference>
<reference evidence="2" key="1">
    <citation type="submission" date="2016-09" db="EMBL/GenBank/DDBJ databases">
        <title>Complete Genome Sequence of Brevibacterium linens SMQ-1335.</title>
        <authorList>
            <person name="de Melo A.G."/>
            <person name="Labrie S.J."/>
            <person name="Dumaresq J."/>
            <person name="Roberts R.J."/>
            <person name="Tremblay D.M."/>
            <person name="Moineau S."/>
        </authorList>
    </citation>
    <scope>NUCLEOTIDE SEQUENCE [LARGE SCALE GENOMIC DNA]</scope>
    <source>
        <strain evidence="2">SMQ-1335</strain>
    </source>
</reference>
<proteinExistence type="predicted"/>
<evidence type="ECO:0000313" key="1">
    <source>
        <dbReference type="EMBL" id="AOP53829.1"/>
    </source>
</evidence>
<dbReference type="EMBL" id="CP017150">
    <property type="protein sequence ID" value="AOP53829.1"/>
    <property type="molecule type" value="Genomic_DNA"/>
</dbReference>
<dbReference type="OrthoDB" id="4807774at2"/>
<organism evidence="1 2">
    <name type="scientific">Brevibacterium aurantiacum</name>
    <dbReference type="NCBI Taxonomy" id="273384"/>
    <lineage>
        <taxon>Bacteria</taxon>
        <taxon>Bacillati</taxon>
        <taxon>Actinomycetota</taxon>
        <taxon>Actinomycetes</taxon>
        <taxon>Micrococcales</taxon>
        <taxon>Brevibacteriaceae</taxon>
        <taxon>Brevibacterium</taxon>
    </lineage>
</organism>
<dbReference type="RefSeq" id="WP_069600223.1">
    <property type="nucleotide sequence ID" value="NZ_CP017150.1"/>
</dbReference>